<protein>
    <recommendedName>
        <fullName evidence="4">Nitrogen permease regulator 2</fullName>
    </recommendedName>
</protein>
<dbReference type="EMBL" id="JBGBPQ010000004">
    <property type="protein sequence ID" value="KAL1525440.1"/>
    <property type="molecule type" value="Genomic_DNA"/>
</dbReference>
<evidence type="ECO:0000313" key="3">
    <source>
        <dbReference type="Proteomes" id="UP001515480"/>
    </source>
</evidence>
<dbReference type="PANTHER" id="PTHR12991:SF10">
    <property type="entry name" value="GATOR COMPLEX PROTEIN NPRL2"/>
    <property type="match status" value="1"/>
</dbReference>
<organism evidence="2 3">
    <name type="scientific">Prymnesium parvum</name>
    <name type="common">Toxic golden alga</name>
    <dbReference type="NCBI Taxonomy" id="97485"/>
    <lineage>
        <taxon>Eukaryota</taxon>
        <taxon>Haptista</taxon>
        <taxon>Haptophyta</taxon>
        <taxon>Prymnesiophyceae</taxon>
        <taxon>Prymnesiales</taxon>
        <taxon>Prymnesiaceae</taxon>
        <taxon>Prymnesium</taxon>
    </lineage>
</organism>
<dbReference type="Pfam" id="PF06218">
    <property type="entry name" value="NPR2"/>
    <property type="match status" value="1"/>
</dbReference>
<dbReference type="GO" id="GO:1990130">
    <property type="term" value="C:GATOR1 complex"/>
    <property type="evidence" value="ECO:0007669"/>
    <property type="project" value="TreeGrafter"/>
</dbReference>
<comment type="caution">
    <text evidence="2">The sequence shown here is derived from an EMBL/GenBank/DDBJ whole genome shotgun (WGS) entry which is preliminary data.</text>
</comment>
<keyword evidence="3" id="KW-1185">Reference proteome</keyword>
<dbReference type="InterPro" id="IPR009348">
    <property type="entry name" value="NPR2-like"/>
</dbReference>
<comment type="similarity">
    <text evidence="1">Belongs to the NPR2 family.</text>
</comment>
<dbReference type="GO" id="GO:0005096">
    <property type="term" value="F:GTPase activator activity"/>
    <property type="evidence" value="ECO:0007669"/>
    <property type="project" value="TreeGrafter"/>
</dbReference>
<dbReference type="Proteomes" id="UP001515480">
    <property type="component" value="Unassembled WGS sequence"/>
</dbReference>
<dbReference type="PANTHER" id="PTHR12991">
    <property type="entry name" value="NITROGEN PERMEASE REGULATOR 2/TUMOR SUPPRESSOR CANDIDATE 4"/>
    <property type="match status" value="1"/>
</dbReference>
<accession>A0AB34JUT2</accession>
<name>A0AB34JUT2_PRYPA</name>
<gene>
    <name evidence="2" type="ORF">AB1Y20_020298</name>
</gene>
<evidence type="ECO:0000313" key="2">
    <source>
        <dbReference type="EMBL" id="KAL1525440.1"/>
    </source>
</evidence>
<evidence type="ECO:0008006" key="4">
    <source>
        <dbReference type="Google" id="ProtNLM"/>
    </source>
</evidence>
<reference evidence="2 3" key="1">
    <citation type="journal article" date="2024" name="Science">
        <title>Giant polyketide synthase enzymes in the biosynthesis of giant marine polyether toxins.</title>
        <authorList>
            <person name="Fallon T.R."/>
            <person name="Shende V.V."/>
            <person name="Wierzbicki I.H."/>
            <person name="Pendleton A.L."/>
            <person name="Watervoot N.F."/>
            <person name="Auber R.P."/>
            <person name="Gonzalez D.J."/>
            <person name="Wisecaver J.H."/>
            <person name="Moore B.S."/>
        </authorList>
    </citation>
    <scope>NUCLEOTIDE SEQUENCE [LARGE SCALE GENOMIC DNA]</scope>
    <source>
        <strain evidence="2 3">12B1</strain>
    </source>
</reference>
<dbReference type="AlphaFoldDB" id="A0AB34JUT2"/>
<dbReference type="GO" id="GO:0005774">
    <property type="term" value="C:vacuolar membrane"/>
    <property type="evidence" value="ECO:0007669"/>
    <property type="project" value="TreeGrafter"/>
</dbReference>
<sequence>MADALLAIFLCEFDNHVGRTLAFQQPEDTFTADEFDDISDYLIPKPQLCGSLVTLRLIGRVVLCRPVCLEDTQYARNALIFSLGFVINPHSMTAGSSGVDAGDADHDERLAEEHNVCTRYGRVLEKVSAQLTALEQERWLLSEPSHKAEVEQLLREIFDGLRHSKGCHAVVDAANILHLQIASSQPRRHPPAVAAHLAPVFIAPLDLSQARRWDLTLQKLVNFIDGTRHAKAIARAARVDLPLVLQALQALYAEGWIRMVPVFSYENRYACTPAIHAFIRSGPEKAALTVAAVSRPSAEPPLPFPLLTKIYAAFQPALDGSGWCSVQAVCEALPHIARRVDMRAAIHLGLLNGILRTVRTIPMTLDQEAQEPITRQPSLSSNPKLSCMANGNHDLEEICCALSASPSDAKRTLTSKCGPCAWTSI</sequence>
<dbReference type="GO" id="GO:1904262">
    <property type="term" value="P:negative regulation of TORC1 signaling"/>
    <property type="evidence" value="ECO:0007669"/>
    <property type="project" value="TreeGrafter"/>
</dbReference>
<evidence type="ECO:0000256" key="1">
    <source>
        <dbReference type="ARBA" id="ARBA00008433"/>
    </source>
</evidence>
<proteinExistence type="inferred from homology"/>
<dbReference type="GO" id="GO:0010508">
    <property type="term" value="P:positive regulation of autophagy"/>
    <property type="evidence" value="ECO:0007669"/>
    <property type="project" value="TreeGrafter"/>
</dbReference>